<dbReference type="PIRSF" id="PIRSF035875">
    <property type="entry name" value="RNase_BN"/>
    <property type="match status" value="1"/>
</dbReference>
<dbReference type="InterPro" id="IPR017039">
    <property type="entry name" value="Virul_fac_BrkB"/>
</dbReference>
<proteinExistence type="predicted"/>
<gene>
    <name evidence="7" type="ordered locus">Cyagr_0181</name>
</gene>
<evidence type="ECO:0000256" key="1">
    <source>
        <dbReference type="ARBA" id="ARBA00004651"/>
    </source>
</evidence>
<keyword evidence="5 6" id="KW-0472">Membrane</keyword>
<dbReference type="HOGENOM" id="CLU_045539_5_1_3"/>
<dbReference type="OrthoDB" id="9797028at2"/>
<feature type="transmembrane region" description="Helical" evidence="6">
    <location>
        <begin position="247"/>
        <end position="268"/>
    </location>
</feature>
<dbReference type="Pfam" id="PF03631">
    <property type="entry name" value="Virul_fac_BrkB"/>
    <property type="match status" value="1"/>
</dbReference>
<sequence>MRSRRWIRLVKETIAEWKKDNVPVHAAALAYYTIFSLAPLLLIAIAVAGAVFGEEAARGELMRQIQGLMGKEGAVAIQAMIENASRPGSEGVLASVVGFLLLLLGASGVFGQLQMALNTIWDVETKPGRGWRDFLIERFLSFAMVLVIGFLLLVSLLLSSLLVAAGDALNRLMPGLPVLGQALNLVIALVVITVLFASIYKYLPDVRVPWRDLWVGAAATSVLFNLGKTVIGLYIGNSSFDSTYGAAGSLVVLLIWIFYSTQILLIGAEFTQVYSRNQGKLRQAAELSG</sequence>
<evidence type="ECO:0000256" key="4">
    <source>
        <dbReference type="ARBA" id="ARBA00022989"/>
    </source>
</evidence>
<feature type="transmembrane region" description="Helical" evidence="6">
    <location>
        <begin position="29"/>
        <end position="52"/>
    </location>
</feature>
<dbReference type="PANTHER" id="PTHR30213:SF1">
    <property type="entry name" value="INNER MEMBRANE PROTEIN YHJD"/>
    <property type="match status" value="1"/>
</dbReference>
<evidence type="ECO:0000256" key="6">
    <source>
        <dbReference type="SAM" id="Phobius"/>
    </source>
</evidence>
<dbReference type="PANTHER" id="PTHR30213">
    <property type="entry name" value="INNER MEMBRANE PROTEIN YHJD"/>
    <property type="match status" value="1"/>
</dbReference>
<evidence type="ECO:0000313" key="8">
    <source>
        <dbReference type="Proteomes" id="UP000010388"/>
    </source>
</evidence>
<feature type="transmembrane region" description="Helical" evidence="6">
    <location>
        <begin position="92"/>
        <end position="111"/>
    </location>
</feature>
<feature type="transmembrane region" description="Helical" evidence="6">
    <location>
        <begin position="215"/>
        <end position="235"/>
    </location>
</feature>
<dbReference type="AlphaFoldDB" id="K9P219"/>
<keyword evidence="2" id="KW-1003">Cell membrane</keyword>
<dbReference type="NCBIfam" id="TIGR00765">
    <property type="entry name" value="yihY_not_rbn"/>
    <property type="match status" value="1"/>
</dbReference>
<evidence type="ECO:0000256" key="3">
    <source>
        <dbReference type="ARBA" id="ARBA00022692"/>
    </source>
</evidence>
<dbReference type="EMBL" id="CP003495">
    <property type="protein sequence ID" value="AFY27387.1"/>
    <property type="molecule type" value="Genomic_DNA"/>
</dbReference>
<feature type="transmembrane region" description="Helical" evidence="6">
    <location>
        <begin position="139"/>
        <end position="162"/>
    </location>
</feature>
<organism evidence="7 8">
    <name type="scientific">Cyanobium gracile (strain ATCC 27147 / PCC 6307)</name>
    <dbReference type="NCBI Taxonomy" id="292564"/>
    <lineage>
        <taxon>Bacteria</taxon>
        <taxon>Bacillati</taxon>
        <taxon>Cyanobacteriota</taxon>
        <taxon>Cyanophyceae</taxon>
        <taxon>Synechococcales</taxon>
        <taxon>Prochlorococcaceae</taxon>
        <taxon>Cyanobium</taxon>
    </lineage>
</organism>
<evidence type="ECO:0000313" key="7">
    <source>
        <dbReference type="EMBL" id="AFY27387.1"/>
    </source>
</evidence>
<dbReference type="GO" id="GO:0005886">
    <property type="term" value="C:plasma membrane"/>
    <property type="evidence" value="ECO:0007669"/>
    <property type="project" value="UniProtKB-SubCell"/>
</dbReference>
<dbReference type="Proteomes" id="UP000010388">
    <property type="component" value="Chromosome"/>
</dbReference>
<reference evidence="8" key="1">
    <citation type="journal article" date="2013" name="Proc. Natl. Acad. Sci. U.S.A.">
        <title>Improving the coverage of the cyanobacterial phylum using diversity-driven genome sequencing.</title>
        <authorList>
            <person name="Shih P.M."/>
            <person name="Wu D."/>
            <person name="Latifi A."/>
            <person name="Axen S.D."/>
            <person name="Fewer D.P."/>
            <person name="Talla E."/>
            <person name="Calteau A."/>
            <person name="Cai F."/>
            <person name="Tandeau de Marsac N."/>
            <person name="Rippka R."/>
            <person name="Herdman M."/>
            <person name="Sivonen K."/>
            <person name="Coursin T."/>
            <person name="Laurent T."/>
            <person name="Goodwin L."/>
            <person name="Nolan M."/>
            <person name="Davenport K.W."/>
            <person name="Han C.S."/>
            <person name="Rubin E.M."/>
            <person name="Eisen J.A."/>
            <person name="Woyke T."/>
            <person name="Gugger M."/>
            <person name="Kerfeld C.A."/>
        </authorList>
    </citation>
    <scope>NUCLEOTIDE SEQUENCE [LARGE SCALE GENOMIC DNA]</scope>
    <source>
        <strain evidence="8">ATCC 27147 / PCC 6307</strain>
    </source>
</reference>
<evidence type="ECO:0000256" key="2">
    <source>
        <dbReference type="ARBA" id="ARBA00022475"/>
    </source>
</evidence>
<protein>
    <submittedName>
        <fullName evidence="7">Putative membrane protein</fullName>
    </submittedName>
</protein>
<dbReference type="PATRIC" id="fig|292564.3.peg.164"/>
<comment type="subcellular location">
    <subcellularLocation>
        <location evidence="1">Cell membrane</location>
        <topology evidence="1">Multi-pass membrane protein</topology>
    </subcellularLocation>
</comment>
<accession>K9P219</accession>
<keyword evidence="4 6" id="KW-1133">Transmembrane helix</keyword>
<dbReference type="KEGG" id="cgc:Cyagr_0181"/>
<dbReference type="STRING" id="292564.Cyagr_0181"/>
<evidence type="ECO:0000256" key="5">
    <source>
        <dbReference type="ARBA" id="ARBA00023136"/>
    </source>
</evidence>
<dbReference type="eggNOG" id="COG1295">
    <property type="taxonomic scope" value="Bacteria"/>
</dbReference>
<keyword evidence="3 6" id="KW-0812">Transmembrane</keyword>
<name>K9P219_CYAGP</name>
<feature type="transmembrane region" description="Helical" evidence="6">
    <location>
        <begin position="182"/>
        <end position="203"/>
    </location>
</feature>